<dbReference type="InterPro" id="IPR011642">
    <property type="entry name" value="Gate_dom"/>
</dbReference>
<dbReference type="GO" id="GO:0005886">
    <property type="term" value="C:plasma membrane"/>
    <property type="evidence" value="ECO:0007669"/>
    <property type="project" value="TreeGrafter"/>
</dbReference>
<keyword evidence="1" id="KW-0472">Membrane</keyword>
<dbReference type="Proteomes" id="UP000683360">
    <property type="component" value="Unassembled WGS sequence"/>
</dbReference>
<keyword evidence="1" id="KW-1133">Transmembrane helix</keyword>
<keyword evidence="5" id="KW-1185">Reference proteome</keyword>
<gene>
    <name evidence="4" type="ORF">MEDL_51044</name>
</gene>
<evidence type="ECO:0000259" key="2">
    <source>
        <dbReference type="Pfam" id="PF07662"/>
    </source>
</evidence>
<organism evidence="4 5">
    <name type="scientific">Mytilus edulis</name>
    <name type="common">Blue mussel</name>
    <dbReference type="NCBI Taxonomy" id="6550"/>
    <lineage>
        <taxon>Eukaryota</taxon>
        <taxon>Metazoa</taxon>
        <taxon>Spiralia</taxon>
        <taxon>Lophotrochozoa</taxon>
        <taxon>Mollusca</taxon>
        <taxon>Bivalvia</taxon>
        <taxon>Autobranchia</taxon>
        <taxon>Pteriomorphia</taxon>
        <taxon>Mytilida</taxon>
        <taxon>Mytiloidea</taxon>
        <taxon>Mytilidae</taxon>
        <taxon>Mytilinae</taxon>
        <taxon>Mytilus</taxon>
    </lineage>
</organism>
<feature type="transmembrane region" description="Helical" evidence="1">
    <location>
        <begin position="315"/>
        <end position="337"/>
    </location>
</feature>
<reference evidence="4" key="1">
    <citation type="submission" date="2021-03" db="EMBL/GenBank/DDBJ databases">
        <authorList>
            <person name="Bekaert M."/>
        </authorList>
    </citation>
    <scope>NUCLEOTIDE SEQUENCE</scope>
</reference>
<sequence length="381" mass="41151">MDASYLGNSSSVSVWIDYSTLANRVLPVVVFFNAITNVLYYLGAMQVIIRVIARVIRFVMKTSSVESFAVAAQIFLGQAESSIALKPFLKDVSRSGLNSVMTGGFATIACTYIAAYIEFGVPAQHLVAASFMSAPAALAVAKLGWPEDSDVEEIDLSNVQLDVGQETNTLEAASVGATATVKLVAYVVVNLIAFLAILSFLDAAISFYGERVGHPEINFEWLCSYIFMPLAIITGIPWNDCRTVATLIGKKIVLHDFLAYMDLGRLIKEDKLEDRSAVIATYILCGFGSIASIGVTLGALTAAEPSRRKDYARGVFRAFVCGNVACFMTACIAGMLYTEFTPVIYNNATDCNMTSLASCNTTMSNSSLYVLDLTNITQNEL</sequence>
<feature type="domain" description="Concentrative nucleoside transporter C-terminal" evidence="2">
    <location>
        <begin position="125"/>
        <end position="334"/>
    </location>
</feature>
<protein>
    <submittedName>
        <fullName evidence="4">SLC28A</fullName>
    </submittedName>
</protein>
<dbReference type="Pfam" id="PF07662">
    <property type="entry name" value="Nucleos_tra2_C"/>
    <property type="match status" value="1"/>
</dbReference>
<accession>A0A8S3UCM3</accession>
<feature type="transmembrane region" description="Helical" evidence="1">
    <location>
        <begin position="25"/>
        <end position="43"/>
    </location>
</feature>
<proteinExistence type="predicted"/>
<feature type="transmembrane region" description="Helical" evidence="1">
    <location>
        <begin position="219"/>
        <end position="238"/>
    </location>
</feature>
<feature type="transmembrane region" description="Helical" evidence="1">
    <location>
        <begin position="183"/>
        <end position="207"/>
    </location>
</feature>
<feature type="domain" description="Nucleoside transporter/FeoB GTPase Gate" evidence="3">
    <location>
        <begin position="24"/>
        <end position="120"/>
    </location>
</feature>
<evidence type="ECO:0000313" key="5">
    <source>
        <dbReference type="Proteomes" id="UP000683360"/>
    </source>
</evidence>
<dbReference type="OrthoDB" id="6075923at2759"/>
<keyword evidence="1" id="KW-0812">Transmembrane</keyword>
<comment type="caution">
    <text evidence="4">The sequence shown here is derived from an EMBL/GenBank/DDBJ whole genome shotgun (WGS) entry which is preliminary data.</text>
</comment>
<dbReference type="EMBL" id="CAJPWZ010002465">
    <property type="protein sequence ID" value="CAG2238646.1"/>
    <property type="molecule type" value="Genomic_DNA"/>
</dbReference>
<dbReference type="GO" id="GO:0005415">
    <property type="term" value="F:nucleoside:sodium symporter activity"/>
    <property type="evidence" value="ECO:0007669"/>
    <property type="project" value="TreeGrafter"/>
</dbReference>
<feature type="transmembrane region" description="Helical" evidence="1">
    <location>
        <begin position="96"/>
        <end position="119"/>
    </location>
</feature>
<name>A0A8S3UCM3_MYTED</name>
<feature type="transmembrane region" description="Helical" evidence="1">
    <location>
        <begin position="279"/>
        <end position="303"/>
    </location>
</feature>
<evidence type="ECO:0000259" key="3">
    <source>
        <dbReference type="Pfam" id="PF07670"/>
    </source>
</evidence>
<dbReference type="InterPro" id="IPR008276">
    <property type="entry name" value="C_nuclsd_transpt"/>
</dbReference>
<dbReference type="PANTHER" id="PTHR10590">
    <property type="entry name" value="SODIUM/NUCLEOSIDE COTRANSPORTER"/>
    <property type="match status" value="1"/>
</dbReference>
<dbReference type="Pfam" id="PF07670">
    <property type="entry name" value="Gate"/>
    <property type="match status" value="1"/>
</dbReference>
<dbReference type="InterPro" id="IPR011657">
    <property type="entry name" value="CNT_C_dom"/>
</dbReference>
<dbReference type="AlphaFoldDB" id="A0A8S3UCM3"/>
<evidence type="ECO:0000313" key="4">
    <source>
        <dbReference type="EMBL" id="CAG2238646.1"/>
    </source>
</evidence>
<dbReference type="PANTHER" id="PTHR10590:SF4">
    <property type="entry name" value="SOLUTE CARRIER FAMILY 28 MEMBER 3"/>
    <property type="match status" value="1"/>
</dbReference>
<feature type="transmembrane region" description="Helical" evidence="1">
    <location>
        <begin position="55"/>
        <end position="76"/>
    </location>
</feature>
<evidence type="ECO:0000256" key="1">
    <source>
        <dbReference type="SAM" id="Phobius"/>
    </source>
</evidence>